<accession>A0A7S6VWH7</accession>
<evidence type="ECO:0008006" key="4">
    <source>
        <dbReference type="Google" id="ProtNLM"/>
    </source>
</evidence>
<evidence type="ECO:0000313" key="2">
    <source>
        <dbReference type="EMBL" id="QOW46095.1"/>
    </source>
</evidence>
<organism evidence="2 3">
    <name type="scientific">Acinetobacter piscicola</name>
    <dbReference type="NCBI Taxonomy" id="2006115"/>
    <lineage>
        <taxon>Bacteria</taxon>
        <taxon>Pseudomonadati</taxon>
        <taxon>Pseudomonadota</taxon>
        <taxon>Gammaproteobacteria</taxon>
        <taxon>Moraxellales</taxon>
        <taxon>Moraxellaceae</taxon>
        <taxon>Acinetobacter</taxon>
    </lineage>
</organism>
<feature type="transmembrane region" description="Helical" evidence="1">
    <location>
        <begin position="64"/>
        <end position="97"/>
    </location>
</feature>
<dbReference type="Proteomes" id="UP000593966">
    <property type="component" value="Chromosome"/>
</dbReference>
<keyword evidence="3" id="KW-1185">Reference proteome</keyword>
<name>A0A7S6VWH7_9GAMM</name>
<feature type="transmembrane region" description="Helical" evidence="1">
    <location>
        <begin position="103"/>
        <end position="125"/>
    </location>
</feature>
<keyword evidence="1" id="KW-0472">Membrane</keyword>
<proteinExistence type="predicted"/>
<keyword evidence="1" id="KW-0812">Transmembrane</keyword>
<dbReference type="AlphaFoldDB" id="A0A7S6VWH7"/>
<dbReference type="EMBL" id="CP048659">
    <property type="protein sequence ID" value="QOW46095.1"/>
    <property type="molecule type" value="Genomic_DNA"/>
</dbReference>
<reference evidence="2 3" key="1">
    <citation type="submission" date="2020-02" db="EMBL/GenBank/DDBJ databases">
        <title>Tigecycline-resistant Acinetobacter species from pigs and migratory birds.</title>
        <authorList>
            <person name="Chen C."/>
            <person name="Sun J."/>
            <person name="Liao X.-P."/>
            <person name="Liu Y.-H."/>
        </authorList>
    </citation>
    <scope>NUCLEOTIDE SEQUENCE [LARGE SCALE GENOMIC DNA]</scope>
    <source>
        <strain evidence="2 3">YH12207_T</strain>
    </source>
</reference>
<protein>
    <recommendedName>
        <fullName evidence="4">Resolvase</fullName>
    </recommendedName>
</protein>
<feature type="transmembrane region" description="Helical" evidence="1">
    <location>
        <begin position="33"/>
        <end position="52"/>
    </location>
</feature>
<evidence type="ECO:0000313" key="3">
    <source>
        <dbReference type="Proteomes" id="UP000593966"/>
    </source>
</evidence>
<keyword evidence="1" id="KW-1133">Transmembrane helix</keyword>
<sequence>MRLNQRDYAVLEQLSGIWANFLNLFDSIPEDNIAITVYILGTLIILRCWYSIAKRLPSPLGGITWIIVFAVIATPTISEGPNSAIAPAFFGLLFGILTKDSPLIWSNVALIVFVIGIGLVLGFFWSKYQANKNSMQKTTSAKNTSPL</sequence>
<evidence type="ECO:0000256" key="1">
    <source>
        <dbReference type="SAM" id="Phobius"/>
    </source>
</evidence>
<gene>
    <name evidence="2" type="ORF">G0028_09420</name>
</gene>